<dbReference type="EMBL" id="OX459123">
    <property type="protein sequence ID" value="CAI9109930.1"/>
    <property type="molecule type" value="Genomic_DNA"/>
</dbReference>
<accession>A0AAV1DSK1</accession>
<keyword evidence="2" id="KW-1185">Reference proteome</keyword>
<sequence length="181" mass="19424">MMVKVKSNSGSVDMSTVDFDVDEISGIVCLDEIKIAENDVCVKSNSGSGMHAVVDSKFVSVNEKNEGNTYKLESLSVTEIDVGIVVGKNLVPGFMNNLKATDNLSVLPGIGVCFEAGIGKNTVFEGGVFPLEMNDWVKAATIFRGGTMLLRMMVWVQLATCFRGGTKVAGGYRELIISLDE</sequence>
<evidence type="ECO:0000313" key="1">
    <source>
        <dbReference type="EMBL" id="CAI9109930.1"/>
    </source>
</evidence>
<evidence type="ECO:0000313" key="2">
    <source>
        <dbReference type="Proteomes" id="UP001161247"/>
    </source>
</evidence>
<reference evidence="1" key="1">
    <citation type="submission" date="2023-03" db="EMBL/GenBank/DDBJ databases">
        <authorList>
            <person name="Julca I."/>
        </authorList>
    </citation>
    <scope>NUCLEOTIDE SEQUENCE</scope>
</reference>
<dbReference type="AlphaFoldDB" id="A0AAV1DSK1"/>
<dbReference type="Proteomes" id="UP001161247">
    <property type="component" value="Chromosome 6"/>
</dbReference>
<organism evidence="1 2">
    <name type="scientific">Oldenlandia corymbosa var. corymbosa</name>
    <dbReference type="NCBI Taxonomy" id="529605"/>
    <lineage>
        <taxon>Eukaryota</taxon>
        <taxon>Viridiplantae</taxon>
        <taxon>Streptophyta</taxon>
        <taxon>Embryophyta</taxon>
        <taxon>Tracheophyta</taxon>
        <taxon>Spermatophyta</taxon>
        <taxon>Magnoliopsida</taxon>
        <taxon>eudicotyledons</taxon>
        <taxon>Gunneridae</taxon>
        <taxon>Pentapetalae</taxon>
        <taxon>asterids</taxon>
        <taxon>lamiids</taxon>
        <taxon>Gentianales</taxon>
        <taxon>Rubiaceae</taxon>
        <taxon>Rubioideae</taxon>
        <taxon>Spermacoceae</taxon>
        <taxon>Hedyotis-Oldenlandia complex</taxon>
        <taxon>Oldenlandia</taxon>
    </lineage>
</organism>
<name>A0AAV1DSK1_OLDCO</name>
<protein>
    <submittedName>
        <fullName evidence="1">OLC1v1009872C1</fullName>
    </submittedName>
</protein>
<proteinExistence type="predicted"/>
<gene>
    <name evidence="1" type="ORF">OLC1_LOCUS17701</name>
</gene>